<dbReference type="EMBL" id="UYSG01010972">
    <property type="protein sequence ID" value="VDL60049.1"/>
    <property type="molecule type" value="Genomic_DNA"/>
</dbReference>
<reference evidence="1 2" key="2">
    <citation type="submission" date="2018-11" db="EMBL/GenBank/DDBJ databases">
        <authorList>
            <consortium name="Pathogen Informatics"/>
        </authorList>
    </citation>
    <scope>NUCLEOTIDE SEQUENCE [LARGE SCALE GENOMIC DNA]</scope>
</reference>
<evidence type="ECO:0000313" key="3">
    <source>
        <dbReference type="WBParaSite" id="HDID_0000773301-mRNA-1"/>
    </source>
</evidence>
<name>A0A0R3SRD7_HYMDI</name>
<dbReference type="InterPro" id="IPR027417">
    <property type="entry name" value="P-loop_NTPase"/>
</dbReference>
<dbReference type="STRING" id="6216.A0A0R3SRD7"/>
<accession>A0A0R3SRD7</accession>
<proteinExistence type="predicted"/>
<dbReference type="Proteomes" id="UP000274504">
    <property type="component" value="Unassembled WGS sequence"/>
</dbReference>
<evidence type="ECO:0000313" key="2">
    <source>
        <dbReference type="Proteomes" id="UP000274504"/>
    </source>
</evidence>
<organism evidence="3">
    <name type="scientific">Hymenolepis diminuta</name>
    <name type="common">Rat tapeworm</name>
    <dbReference type="NCBI Taxonomy" id="6216"/>
    <lineage>
        <taxon>Eukaryota</taxon>
        <taxon>Metazoa</taxon>
        <taxon>Spiralia</taxon>
        <taxon>Lophotrochozoa</taxon>
        <taxon>Platyhelminthes</taxon>
        <taxon>Cestoda</taxon>
        <taxon>Eucestoda</taxon>
        <taxon>Cyclophyllidea</taxon>
        <taxon>Hymenolepididae</taxon>
        <taxon>Hymenolepis</taxon>
    </lineage>
</organism>
<dbReference type="WBParaSite" id="HDID_0000773301-mRNA-1">
    <property type="protein sequence ID" value="HDID_0000773301-mRNA-1"/>
    <property type="gene ID" value="HDID_0000773301"/>
</dbReference>
<reference evidence="3" key="1">
    <citation type="submission" date="2017-02" db="UniProtKB">
        <authorList>
            <consortium name="WormBaseParasite"/>
        </authorList>
    </citation>
    <scope>IDENTIFICATION</scope>
</reference>
<evidence type="ECO:0000313" key="1">
    <source>
        <dbReference type="EMBL" id="VDL60049.1"/>
    </source>
</evidence>
<dbReference type="OrthoDB" id="5817230at2759"/>
<dbReference type="AlphaFoldDB" id="A0A0R3SRD7"/>
<sequence>MTPFLLIGSLGPGYAHKVNSLCSIGATQPKVVARVRADNQVMRCYGCTRKTLMNIAALSRTSPKLTMGNLLSCCICCFSQEYMEQQRLNKQIDRQLQRDKRNQRKEVKLLLLVI</sequence>
<gene>
    <name evidence="1" type="ORF">HDID_LOCUS7731</name>
</gene>
<protein>
    <submittedName>
        <fullName evidence="3">Zf-4CXXC_R1 domain-containing protein</fullName>
    </submittedName>
</protein>
<dbReference type="Gene3D" id="3.40.50.300">
    <property type="entry name" value="P-loop containing nucleotide triphosphate hydrolases"/>
    <property type="match status" value="1"/>
</dbReference>